<organism evidence="6 7">
    <name type="scientific">Methanimicrococcus hacksteinii</name>
    <dbReference type="NCBI Taxonomy" id="3028293"/>
    <lineage>
        <taxon>Archaea</taxon>
        <taxon>Methanobacteriati</taxon>
        <taxon>Methanobacteriota</taxon>
        <taxon>Stenosarchaea group</taxon>
        <taxon>Methanomicrobia</taxon>
        <taxon>Methanosarcinales</taxon>
        <taxon>Methanosarcinaceae</taxon>
        <taxon>Methanimicrococcus</taxon>
    </lineage>
</organism>
<dbReference type="SMART" id="SM01230">
    <property type="entry name" value="Gln-synt_C"/>
    <property type="match status" value="1"/>
</dbReference>
<dbReference type="Gene3D" id="3.30.590.10">
    <property type="entry name" value="Glutamine synthetase/guanido kinase, catalytic domain"/>
    <property type="match status" value="1"/>
</dbReference>
<dbReference type="EC" id="6.3.1.2" evidence="6"/>
<evidence type="ECO:0000256" key="3">
    <source>
        <dbReference type="RuleBase" id="RU000384"/>
    </source>
</evidence>
<dbReference type="Gene3D" id="3.10.20.70">
    <property type="entry name" value="Glutamine synthetase, N-terminal domain"/>
    <property type="match status" value="1"/>
</dbReference>
<evidence type="ECO:0000259" key="5">
    <source>
        <dbReference type="PROSITE" id="PS51987"/>
    </source>
</evidence>
<dbReference type="PANTHER" id="PTHR43407">
    <property type="entry name" value="GLUTAMINE SYNTHETASE"/>
    <property type="match status" value="1"/>
</dbReference>
<dbReference type="PROSITE" id="PS51986">
    <property type="entry name" value="GS_BETA_GRASP"/>
    <property type="match status" value="1"/>
</dbReference>
<dbReference type="Proteomes" id="UP001272052">
    <property type="component" value="Unassembled WGS sequence"/>
</dbReference>
<feature type="domain" description="GS catalytic" evidence="5">
    <location>
        <begin position="107"/>
        <end position="433"/>
    </location>
</feature>
<dbReference type="InterPro" id="IPR036651">
    <property type="entry name" value="Gln_synt_N_sf"/>
</dbReference>
<dbReference type="InterPro" id="IPR008146">
    <property type="entry name" value="Gln_synth_cat_dom"/>
</dbReference>
<dbReference type="EMBL" id="JAWDKC010000031">
    <property type="protein sequence ID" value="MDV0446064.1"/>
    <property type="molecule type" value="Genomic_DNA"/>
</dbReference>
<protein>
    <submittedName>
        <fullName evidence="6">Glutamine synthetase</fullName>
        <ecNumber evidence="6">6.3.1.2</ecNumber>
    </submittedName>
</protein>
<dbReference type="Pfam" id="PF00120">
    <property type="entry name" value="Gln-synt_C"/>
    <property type="match status" value="1"/>
</dbReference>
<keyword evidence="6" id="KW-0436">Ligase</keyword>
<dbReference type="Pfam" id="PF03951">
    <property type="entry name" value="Gln-synt_N"/>
    <property type="match status" value="1"/>
</dbReference>
<evidence type="ECO:0000259" key="4">
    <source>
        <dbReference type="PROSITE" id="PS51986"/>
    </source>
</evidence>
<dbReference type="PANTHER" id="PTHR43407:SF1">
    <property type="entry name" value="LENGSIN"/>
    <property type="match status" value="1"/>
</dbReference>
<gene>
    <name evidence="6" type="primary">glnA</name>
    <name evidence="6" type="ORF">MmiAt1_16740</name>
</gene>
<proteinExistence type="inferred from homology"/>
<reference evidence="6 7" key="1">
    <citation type="submission" date="2023-06" db="EMBL/GenBank/DDBJ databases">
        <title>Genome sequence of Methanimicrococcus sp. At1.</title>
        <authorList>
            <person name="Protasov E."/>
            <person name="Platt K."/>
            <person name="Poehlein A."/>
            <person name="Daniel R."/>
            <person name="Brune A."/>
        </authorList>
    </citation>
    <scope>NUCLEOTIDE SEQUENCE [LARGE SCALE GENOMIC DNA]</scope>
    <source>
        <strain evidence="6 7">At1</strain>
    </source>
</reference>
<comment type="caution">
    <text evidence="6">The sequence shown here is derived from an EMBL/GenBank/DDBJ whole genome shotgun (WGS) entry which is preliminary data.</text>
</comment>
<keyword evidence="7" id="KW-1185">Reference proteome</keyword>
<name>A0ABU3VS05_9EURY</name>
<dbReference type="SUPFAM" id="SSF54368">
    <property type="entry name" value="Glutamine synthetase, N-terminal domain"/>
    <property type="match status" value="1"/>
</dbReference>
<feature type="domain" description="GS beta-grasp" evidence="4">
    <location>
        <begin position="17"/>
        <end position="100"/>
    </location>
</feature>
<dbReference type="RefSeq" id="WP_318786506.1">
    <property type="nucleotide sequence ID" value="NZ_JAWDKC010000031.1"/>
</dbReference>
<dbReference type="InterPro" id="IPR014746">
    <property type="entry name" value="Gln_synth/guanido_kin_cat_dom"/>
</dbReference>
<dbReference type="GO" id="GO:0004356">
    <property type="term" value="F:glutamine synthetase activity"/>
    <property type="evidence" value="ECO:0007669"/>
    <property type="project" value="UniProtKB-EC"/>
</dbReference>
<evidence type="ECO:0000313" key="7">
    <source>
        <dbReference type="Proteomes" id="UP001272052"/>
    </source>
</evidence>
<evidence type="ECO:0000313" key="6">
    <source>
        <dbReference type="EMBL" id="MDV0446064.1"/>
    </source>
</evidence>
<evidence type="ECO:0000256" key="1">
    <source>
        <dbReference type="ARBA" id="ARBA00009897"/>
    </source>
</evidence>
<comment type="similarity">
    <text evidence="1 2 3">Belongs to the glutamine synthetase family.</text>
</comment>
<accession>A0ABU3VS05</accession>
<dbReference type="PROSITE" id="PS51987">
    <property type="entry name" value="GS_CATALYTIC"/>
    <property type="match status" value="1"/>
</dbReference>
<evidence type="ECO:0000256" key="2">
    <source>
        <dbReference type="PROSITE-ProRule" id="PRU01330"/>
    </source>
</evidence>
<dbReference type="SUPFAM" id="SSF55931">
    <property type="entry name" value="Glutamine synthetase/guanido kinase"/>
    <property type="match status" value="1"/>
</dbReference>
<sequence>MSQFTTISEIIEEVSEQEIDIVKFHFSDIGGTFKEIDVPAALLENAFSKGLPFDNSVGGTFKPTGADLMLKPDPRTFSILEGGRNQKIGRVTCELTFLDGQSFDGCVRSTLKLFVRKIYQSGYTFSVSSSFSFYLLDSHFTGQPRDFSCSPETLLKAENTKRDILTALKNADIDVVSLRQTHADGPISIAFKEGSVLRTADNIMTAKYIISDVSRRHNLCATFMPKPLTNAEGLATTFGFVLMKDEFNEFYHPDQDMMISDKARGFIAGIFKHIRAICAVTNPTVNSYKRIVQKGKAPYYVSWSAVDRNSLIRLPSSRGRATKIEVQNADSSCNPYLSLLVLLSAGISGIDDNLTPIAAVNFETHDYSESEKQSLSAGTLPTTLRDALAALNSDTLIQDALGESVFTTLIQTATIEWNDYIGCVHNWELERYL</sequence>
<dbReference type="InterPro" id="IPR008147">
    <property type="entry name" value="Gln_synt_N"/>
</dbReference>